<protein>
    <submittedName>
        <fullName evidence="1">GPI inositol-deacylase PGAP1-like isoform A</fullName>
    </submittedName>
</protein>
<gene>
    <name evidence="1" type="ORF">C2E20_7950</name>
</gene>
<sequence>MRAAAAAADVATETDGWEAGVRRVQPLNADRVEAPQGTPPIVLLPGFGNCTADYTAPFGDEEASVAAALQRRGFRCYVLPVERKDWFKVARALLTLAYWRGASTTHPGYSWYLERVAELVDQARRETGSEQVDLVAHSAGGWLARAFIGQGEYRQGGANASEDTLGSAELEPHPAVRALVTLGTPHTPPPPDKVKDMTGGALTWVDATWPGACFAGQGVRYVAVAGRAVRGDRDADRRTLSGYAAGSYQQVCGEGHETEGDAVVPLRSALLEGADHVMLDGVFHSMSRVRTFNEPSGLPWYGDERVLDAWLHTLVRP</sequence>
<proteinExistence type="predicted"/>
<dbReference type="PANTHER" id="PTHR47909">
    <property type="entry name" value="ALPHA/BETA-HYDROLASES SUPERFAMILY PROTEIN"/>
    <property type="match status" value="1"/>
</dbReference>
<dbReference type="AlphaFoldDB" id="A0A2P6V313"/>
<dbReference type="Proteomes" id="UP000239649">
    <property type="component" value="Unassembled WGS sequence"/>
</dbReference>
<organism evidence="1 2">
    <name type="scientific">Micractinium conductrix</name>
    <dbReference type="NCBI Taxonomy" id="554055"/>
    <lineage>
        <taxon>Eukaryota</taxon>
        <taxon>Viridiplantae</taxon>
        <taxon>Chlorophyta</taxon>
        <taxon>core chlorophytes</taxon>
        <taxon>Trebouxiophyceae</taxon>
        <taxon>Chlorellales</taxon>
        <taxon>Chlorellaceae</taxon>
        <taxon>Chlorella clade</taxon>
        <taxon>Micractinium</taxon>
    </lineage>
</organism>
<comment type="caution">
    <text evidence="1">The sequence shown here is derived from an EMBL/GenBank/DDBJ whole genome shotgun (WGS) entry which is preliminary data.</text>
</comment>
<dbReference type="Gene3D" id="3.40.50.1820">
    <property type="entry name" value="alpha/beta hydrolase"/>
    <property type="match status" value="1"/>
</dbReference>
<dbReference type="PANTHER" id="PTHR47909:SF2">
    <property type="entry name" value="GPI INOSITOL-DEACYLASE"/>
    <property type="match status" value="1"/>
</dbReference>
<keyword evidence="2" id="KW-1185">Reference proteome</keyword>
<evidence type="ECO:0000313" key="2">
    <source>
        <dbReference type="Proteomes" id="UP000239649"/>
    </source>
</evidence>
<accession>A0A2P6V313</accession>
<dbReference type="EMBL" id="LHPF02000037">
    <property type="protein sequence ID" value="PSC68464.1"/>
    <property type="molecule type" value="Genomic_DNA"/>
</dbReference>
<name>A0A2P6V313_9CHLO</name>
<dbReference type="InterPro" id="IPR029058">
    <property type="entry name" value="AB_hydrolase_fold"/>
</dbReference>
<reference evidence="1 2" key="1">
    <citation type="journal article" date="2018" name="Plant J.">
        <title>Genome sequences of Chlorella sorokiniana UTEX 1602 and Micractinium conductrix SAG 241.80: implications to maltose excretion by a green alga.</title>
        <authorList>
            <person name="Arriola M.B."/>
            <person name="Velmurugan N."/>
            <person name="Zhang Y."/>
            <person name="Plunkett M.H."/>
            <person name="Hondzo H."/>
            <person name="Barney B.M."/>
        </authorList>
    </citation>
    <scope>NUCLEOTIDE SEQUENCE [LARGE SCALE GENOMIC DNA]</scope>
    <source>
        <strain evidence="1 2">SAG 241.80</strain>
    </source>
</reference>
<dbReference type="STRING" id="554055.A0A2P6V313"/>
<dbReference type="SUPFAM" id="SSF53474">
    <property type="entry name" value="alpha/beta-Hydrolases"/>
    <property type="match status" value="1"/>
</dbReference>
<dbReference type="OrthoDB" id="348976at2759"/>
<evidence type="ECO:0000313" key="1">
    <source>
        <dbReference type="EMBL" id="PSC68464.1"/>
    </source>
</evidence>